<proteinExistence type="predicted"/>
<reference evidence="6 7" key="1">
    <citation type="journal article" date="2014" name="Genome Announc.">
        <title>Complete genome sequence of Magnetospirillum gryphiswaldense MSR-1.</title>
        <authorList>
            <person name="Wang X."/>
            <person name="Wang Q."/>
            <person name="Zhang W."/>
            <person name="Wang Y."/>
            <person name="Li L."/>
            <person name="Wen T."/>
            <person name="Zhang T."/>
            <person name="Zhang Y."/>
            <person name="Xu J."/>
            <person name="Hu J."/>
            <person name="Li S."/>
            <person name="Liu L."/>
            <person name="Liu J."/>
            <person name="Jiang W."/>
            <person name="Tian J."/>
            <person name="Li Y."/>
            <person name="Schuler D."/>
            <person name="Wang L."/>
            <person name="Li J."/>
        </authorList>
    </citation>
    <scope>NUCLEOTIDE SEQUENCE [LARGE SCALE GENOMIC DNA]</scope>
    <source>
        <strain evidence="7">DSM 6361 / JCM 21280 / NBRC 15271 / MSR-1</strain>
    </source>
</reference>
<dbReference type="eggNOG" id="COG3914">
    <property type="taxonomic scope" value="Bacteria"/>
</dbReference>
<accession>V6F7F6</accession>
<evidence type="ECO:0000256" key="4">
    <source>
        <dbReference type="ARBA" id="ARBA00022803"/>
    </source>
</evidence>
<dbReference type="HOGENOM" id="CLU_323096_0_0_5"/>
<dbReference type="KEGG" id="mgy:MGMSRv2__4179"/>
<dbReference type="Gene3D" id="3.40.50.11380">
    <property type="match status" value="1"/>
</dbReference>
<evidence type="ECO:0000256" key="1">
    <source>
        <dbReference type="ARBA" id="ARBA00004922"/>
    </source>
</evidence>
<dbReference type="EMBL" id="HG794546">
    <property type="protein sequence ID" value="CDL01394.1"/>
    <property type="molecule type" value="Genomic_DNA"/>
</dbReference>
<name>V6F7F6_MAGGM</name>
<keyword evidence="3" id="KW-0677">Repeat</keyword>
<dbReference type="Gene3D" id="3.40.50.2000">
    <property type="entry name" value="Glycogen Phosphorylase B"/>
    <property type="match status" value="1"/>
</dbReference>
<sequence>MVTSTDYAAALAAQAEMQAGREEGGALAMFNAQLACVLAPGLAAAHRAVGLCALRAGFPRFAQLELSCALDLDSGDGMASLHLAEAKMAMRNNGEALAVLDGLAARPSDRAAWAVVRAEALRRVEGDGPSLAFLQAELACAPDLPGLHLRLAETLERVGRRDEALDQLTRVDGHGDEAAEVRRLSLDMSFRAGAAAAALAMMRQADETGRSCRSLVVPPAVGWGAANLTRMRQALEQARCWNPEAGELDAMESRLLVMEGRVDEARALLGRGEAWLSSQAGLDLGLLCLAEGVMPPLPLPVGVCRSHLSILLVQRQRAAPGDIDLAFAARRRLLDRVLARPDLLARWVGAGTDPDPLRCWVLAYLESLDGLGDTALAHHRRFAAQAVETEPGDMLGAHLALCSLVQSQGDERGVDLLWDQYLADDRHYIMAVTKTFAVLGRYPGGGETVAAALSRQAHRLPALTRSRADGAAIWGGALLAAAFLAGDDGHFDSLTTDALAFFRAGAAPLPLLPAQAGDGRLRLGYVMTDFQHQDLPPEQHAITFHDLSRFDVRVYTFTPEAAAHVRPHRPRPPTLAAWPGQVVSIDRLPAAAMADRIAADGLDLLVDSVGWWAEEIPQVFLRRPAPVQATWLGLGRPGLTGVMDYIVGNEILFDRHYDDRYSEAFIRLPGSYIPPKPLPAAVPAMPRRLLGLPERAFVFLGYHQAMKVTWRSLRLWMEILARTPDSRLVLPPLDRLMVTRLAERAGVDPHRLYVFDWVGTELENMSRIGAADLYLDTVPFNSAGLTGYDAIAMNVPRISLCGDNLYSRFGHVLSAAMGLDDLVCRTENDYIQLAVRLHDDPDLLAVIRQRMAAARETSRAMAPDALMRAVETAWERIILRHRRGLPAIGFDVPPE</sequence>
<keyword evidence="7" id="KW-1185">Reference proteome</keyword>
<evidence type="ECO:0000256" key="3">
    <source>
        <dbReference type="ARBA" id="ARBA00022737"/>
    </source>
</evidence>
<feature type="domain" description="O-GlcNAc transferase C-terminal" evidence="5">
    <location>
        <begin position="682"/>
        <end position="859"/>
    </location>
</feature>
<comment type="pathway">
    <text evidence="1">Protein modification; protein glycosylation.</text>
</comment>
<dbReference type="InterPro" id="IPR011990">
    <property type="entry name" value="TPR-like_helical_dom_sf"/>
</dbReference>
<dbReference type="GO" id="GO:0097363">
    <property type="term" value="F:protein O-acetylglucosaminyltransferase activity"/>
    <property type="evidence" value="ECO:0007669"/>
    <property type="project" value="TreeGrafter"/>
</dbReference>
<dbReference type="SUPFAM" id="SSF48452">
    <property type="entry name" value="TPR-like"/>
    <property type="match status" value="1"/>
</dbReference>
<dbReference type="Proteomes" id="UP000018922">
    <property type="component" value="Chromosome I"/>
</dbReference>
<gene>
    <name evidence="6" type="ordered locus">MGMSRv2__4179</name>
</gene>
<evidence type="ECO:0000259" key="5">
    <source>
        <dbReference type="Pfam" id="PF13844"/>
    </source>
</evidence>
<evidence type="ECO:0000313" key="7">
    <source>
        <dbReference type="Proteomes" id="UP000018922"/>
    </source>
</evidence>
<evidence type="ECO:0000256" key="2">
    <source>
        <dbReference type="ARBA" id="ARBA00022679"/>
    </source>
</evidence>
<dbReference type="AlphaFoldDB" id="V6F7F6"/>
<protein>
    <recommendedName>
        <fullName evidence="5">O-GlcNAc transferase C-terminal domain-containing protein</fullName>
    </recommendedName>
</protein>
<dbReference type="Gene3D" id="1.25.40.10">
    <property type="entry name" value="Tetratricopeptide repeat domain"/>
    <property type="match status" value="1"/>
</dbReference>
<evidence type="ECO:0000313" key="6">
    <source>
        <dbReference type="EMBL" id="CDL01394.1"/>
    </source>
</evidence>
<dbReference type="PANTHER" id="PTHR44366">
    <property type="entry name" value="UDP-N-ACETYLGLUCOSAMINE--PEPTIDE N-ACETYLGLUCOSAMINYLTRANSFERASE 110 KDA SUBUNIT"/>
    <property type="match status" value="1"/>
</dbReference>
<dbReference type="Pfam" id="PF13844">
    <property type="entry name" value="Glyco_transf_41"/>
    <property type="match status" value="2"/>
</dbReference>
<dbReference type="GO" id="GO:0006493">
    <property type="term" value="P:protein O-linked glycosylation"/>
    <property type="evidence" value="ECO:0007669"/>
    <property type="project" value="InterPro"/>
</dbReference>
<feature type="domain" description="O-GlcNAc transferase C-terminal" evidence="5">
    <location>
        <begin position="516"/>
        <end position="672"/>
    </location>
</feature>
<dbReference type="InterPro" id="IPR029489">
    <property type="entry name" value="OGT/SEC/SPY_C"/>
</dbReference>
<keyword evidence="2" id="KW-0808">Transferase</keyword>
<keyword evidence="4" id="KW-0802">TPR repeat</keyword>
<organism evidence="6 7">
    <name type="scientific">Magnetospirillum gryphiswaldense (strain DSM 6361 / JCM 21280 / NBRC 15271 / MSR-1)</name>
    <dbReference type="NCBI Taxonomy" id="431944"/>
    <lineage>
        <taxon>Bacteria</taxon>
        <taxon>Pseudomonadati</taxon>
        <taxon>Pseudomonadota</taxon>
        <taxon>Alphaproteobacteria</taxon>
        <taxon>Rhodospirillales</taxon>
        <taxon>Rhodospirillaceae</taxon>
        <taxon>Magnetospirillum</taxon>
    </lineage>
</organism>
<dbReference type="STRING" id="1430440.MGMSRv2__4179"/>
<dbReference type="PANTHER" id="PTHR44366:SF1">
    <property type="entry name" value="UDP-N-ACETYLGLUCOSAMINE--PEPTIDE N-ACETYLGLUCOSAMINYLTRANSFERASE 110 KDA SUBUNIT"/>
    <property type="match status" value="1"/>
</dbReference>
<dbReference type="InterPro" id="IPR037919">
    <property type="entry name" value="OGT"/>
</dbReference>